<dbReference type="Proteomes" id="UP000676194">
    <property type="component" value="Chromosome"/>
</dbReference>
<dbReference type="EMBL" id="CP074694">
    <property type="protein sequence ID" value="QVL31421.1"/>
    <property type="molecule type" value="Genomic_DNA"/>
</dbReference>
<dbReference type="PROSITE" id="PS51257">
    <property type="entry name" value="PROKAR_LIPOPROTEIN"/>
    <property type="match status" value="1"/>
</dbReference>
<gene>
    <name evidence="3" type="ORF">KIH39_21630</name>
</gene>
<evidence type="ECO:0000256" key="2">
    <source>
        <dbReference type="SAM" id="SignalP"/>
    </source>
</evidence>
<sequence>MVANLRLRSVLSIAGFSLLTVSGCAFPHGNNGGDPALGNWNRPIAPTPPPWTGGMGGGSPAYDAGARVGVPSPDVPSPTTLLNANSPASRTSWNMPSPITPANTDYAVANTDKQKSWTDRLFHPTPHKTPPSEGPKLQASEQLQPLPAIPTSAAKDGFPAGSSIVLRPQAPINGIVAGSALPPELHNSTLRLVAPQGESAKIQSVEEGQMILVGYGLKWQTLQQVENGDWQYSCVVAADLNGTNYRRYDARHPSAVEAVRAIVDQARKDRQ</sequence>
<name>A0A8E6EXM0_9BACT</name>
<evidence type="ECO:0000313" key="3">
    <source>
        <dbReference type="EMBL" id="QVL31421.1"/>
    </source>
</evidence>
<feature type="region of interest" description="Disordered" evidence="1">
    <location>
        <begin position="79"/>
        <end position="98"/>
    </location>
</feature>
<reference evidence="3" key="1">
    <citation type="submission" date="2021-05" db="EMBL/GenBank/DDBJ databases">
        <title>Complete genome sequence of the cellulolytic planctomycete Telmatocola sphagniphila SP2T and characterization of the first cellulase from planctomycetes.</title>
        <authorList>
            <person name="Rakitin A.L."/>
            <person name="Beletsky A.V."/>
            <person name="Naumoff D.G."/>
            <person name="Kulichevskaya I.S."/>
            <person name="Mardanov A.V."/>
            <person name="Ravin N.V."/>
            <person name="Dedysh S.N."/>
        </authorList>
    </citation>
    <scope>NUCLEOTIDE SEQUENCE</scope>
    <source>
        <strain evidence="3">SP2T</strain>
    </source>
</reference>
<accession>A0A8E6EXM0</accession>
<feature type="chain" id="PRO_5034895756" evidence="2">
    <location>
        <begin position="28"/>
        <end position="271"/>
    </location>
</feature>
<dbReference type="AlphaFoldDB" id="A0A8E6EXM0"/>
<feature type="region of interest" description="Disordered" evidence="1">
    <location>
        <begin position="116"/>
        <end position="139"/>
    </location>
</feature>
<keyword evidence="4" id="KW-1185">Reference proteome</keyword>
<proteinExistence type="predicted"/>
<evidence type="ECO:0000313" key="4">
    <source>
        <dbReference type="Proteomes" id="UP000676194"/>
    </source>
</evidence>
<dbReference type="RefSeq" id="WP_213495302.1">
    <property type="nucleotide sequence ID" value="NZ_CP074694.1"/>
</dbReference>
<dbReference type="KEGG" id="tsph:KIH39_21630"/>
<protein>
    <submittedName>
        <fullName evidence="3">Uncharacterized protein</fullName>
    </submittedName>
</protein>
<feature type="signal peptide" evidence="2">
    <location>
        <begin position="1"/>
        <end position="27"/>
    </location>
</feature>
<keyword evidence="2" id="KW-0732">Signal</keyword>
<organism evidence="3 4">
    <name type="scientific">Telmatocola sphagniphila</name>
    <dbReference type="NCBI Taxonomy" id="1123043"/>
    <lineage>
        <taxon>Bacteria</taxon>
        <taxon>Pseudomonadati</taxon>
        <taxon>Planctomycetota</taxon>
        <taxon>Planctomycetia</taxon>
        <taxon>Gemmatales</taxon>
        <taxon>Gemmataceae</taxon>
    </lineage>
</organism>
<evidence type="ECO:0000256" key="1">
    <source>
        <dbReference type="SAM" id="MobiDB-lite"/>
    </source>
</evidence>